<dbReference type="GO" id="GO:0051301">
    <property type="term" value="P:cell division"/>
    <property type="evidence" value="ECO:0007669"/>
    <property type="project" value="UniProtKB-KW"/>
</dbReference>
<dbReference type="HOGENOM" id="CLU_031507_0_0_9"/>
<dbReference type="KEGG" id="sgy:Sgly_0644"/>
<evidence type="ECO:0000256" key="3">
    <source>
        <dbReference type="ARBA" id="ARBA00022618"/>
    </source>
</evidence>
<protein>
    <recommendedName>
        <fullName evidence="10 11">UDP-N-acetylmuramoyl-tripeptide--D-alanyl-D-alanine ligase</fullName>
        <ecNumber evidence="10 11">6.3.2.10</ecNumber>
    </recommendedName>
    <alternativeName>
        <fullName evidence="10">D-alanyl-D-alanine-adding enzyme</fullName>
    </alternativeName>
</protein>
<evidence type="ECO:0000256" key="5">
    <source>
        <dbReference type="ARBA" id="ARBA00022840"/>
    </source>
</evidence>
<dbReference type="InterPro" id="IPR036565">
    <property type="entry name" value="Mur-like_cat_sf"/>
</dbReference>
<feature type="domain" description="Mur ligase C-terminal" evidence="13">
    <location>
        <begin position="325"/>
        <end position="454"/>
    </location>
</feature>
<evidence type="ECO:0000313" key="16">
    <source>
        <dbReference type="Proteomes" id="UP000007488"/>
    </source>
</evidence>
<dbReference type="PANTHER" id="PTHR43024">
    <property type="entry name" value="UDP-N-ACETYLMURAMOYL-TRIPEPTIDE--D-ALANYL-D-ALANINE LIGASE"/>
    <property type="match status" value="1"/>
</dbReference>
<dbReference type="InterPro" id="IPR051046">
    <property type="entry name" value="MurCDEF_CellWall_CoF430Synth"/>
</dbReference>
<evidence type="ECO:0000256" key="11">
    <source>
        <dbReference type="RuleBase" id="RU004136"/>
    </source>
</evidence>
<sequence length="471" mass="50082">MLDSAKIAVLLNGRLYGSEKAVFHRCTADSRQVKGGEMFIALAGEKTDGHKYIARALQSGAAIVLAEEKRLRREGVPVLPEKSSIIAVEDSLKGLQQLAAIWLKEIGARVIGVTGSNGKTTTKDMVAAVLGTKFRVHKNAGNLNTEIGLPMTVLGAPSDTEVMVLEMGMRGLGQIKTLCEISCPCAAVITNIGATHLELLGSRENIARAKWEIVESLPEEGIAILNTEDKISMEKAASYHGKTLFYGIEGKFGRPDLWAEEIIPSGDTGTTFRARYKKENVLIRLPLPGKHNVLDALAALGAGLLNGVNLESGSQALEGLQISAMRLEILPGCHQSIIINDVYNANPASVKASLAVLKERGGAKTVAVLGEMYELGAASQSGHREVGVEAAGLGVLELVTVGKLAEEIAAGALQNGFLPSRIHICEDCAEAVTATKKIIDLLGAGTWVLIKGSRGMHMEKISNELKTDNKL</sequence>
<keyword evidence="16" id="KW-1185">Reference proteome</keyword>
<dbReference type="PANTHER" id="PTHR43024:SF1">
    <property type="entry name" value="UDP-N-ACETYLMURAMOYL-TRIPEPTIDE--D-ALANYL-D-ALANINE LIGASE"/>
    <property type="match status" value="1"/>
</dbReference>
<reference evidence="16" key="2">
    <citation type="submission" date="2011-02" db="EMBL/GenBank/DDBJ databases">
        <title>The complete genome of Syntrophobotulus glycolicus DSM 8271.</title>
        <authorList>
            <person name="Lucas S."/>
            <person name="Copeland A."/>
            <person name="Lapidus A."/>
            <person name="Bruce D."/>
            <person name="Goodwin L."/>
            <person name="Pitluck S."/>
            <person name="Kyrpides N."/>
            <person name="Mavromatis K."/>
            <person name="Pagani I."/>
            <person name="Ivanova N."/>
            <person name="Mikhailova N."/>
            <person name="Chertkov O."/>
            <person name="Held B."/>
            <person name="Detter J.C."/>
            <person name="Tapia R."/>
            <person name="Han C."/>
            <person name="Land M."/>
            <person name="Hauser L."/>
            <person name="Markowitz V."/>
            <person name="Cheng J.-F."/>
            <person name="Hugenholtz P."/>
            <person name="Woyke T."/>
            <person name="Wu D."/>
            <person name="Spring S."/>
            <person name="Schroeder M."/>
            <person name="Brambilla E."/>
            <person name="Klenk H.-P."/>
            <person name="Eisen J.A."/>
        </authorList>
    </citation>
    <scope>NUCLEOTIDE SEQUENCE [LARGE SCALE GENOMIC DNA]</scope>
    <source>
        <strain evidence="16">DSM 8271 / FlGlyR</strain>
    </source>
</reference>
<dbReference type="InterPro" id="IPR036615">
    <property type="entry name" value="Mur_ligase_C_dom_sf"/>
</dbReference>
<keyword evidence="9 10" id="KW-0961">Cell wall biogenesis/degradation</keyword>
<dbReference type="Pfam" id="PF02875">
    <property type="entry name" value="Mur_ligase_C"/>
    <property type="match status" value="1"/>
</dbReference>
<dbReference type="Pfam" id="PF01225">
    <property type="entry name" value="Mur_ligase"/>
    <property type="match status" value="1"/>
</dbReference>
<keyword evidence="2 10" id="KW-0436">Ligase</keyword>
<accession>F0SZZ5</accession>
<keyword evidence="6 10" id="KW-0133">Cell shape</keyword>
<comment type="pathway">
    <text evidence="10 11">Cell wall biogenesis; peptidoglycan biosynthesis.</text>
</comment>
<keyword evidence="4 10" id="KW-0547">Nucleotide-binding</keyword>
<comment type="similarity">
    <text evidence="10">Belongs to the MurCDEF family. MurF subfamily.</text>
</comment>
<dbReference type="EMBL" id="CP002547">
    <property type="protein sequence ID" value="ADY55006.1"/>
    <property type="molecule type" value="Genomic_DNA"/>
</dbReference>
<dbReference type="GO" id="GO:0071555">
    <property type="term" value="P:cell wall organization"/>
    <property type="evidence" value="ECO:0007669"/>
    <property type="project" value="UniProtKB-KW"/>
</dbReference>
<dbReference type="InterPro" id="IPR013221">
    <property type="entry name" value="Mur_ligase_cen"/>
</dbReference>
<evidence type="ECO:0000256" key="2">
    <source>
        <dbReference type="ARBA" id="ARBA00022598"/>
    </source>
</evidence>
<dbReference type="GO" id="GO:0005524">
    <property type="term" value="F:ATP binding"/>
    <property type="evidence" value="ECO:0007669"/>
    <property type="project" value="UniProtKB-UniRule"/>
</dbReference>
<dbReference type="UniPathway" id="UPA00219"/>
<dbReference type="InterPro" id="IPR000713">
    <property type="entry name" value="Mur_ligase_N"/>
</dbReference>
<dbReference type="OrthoDB" id="9801978at2"/>
<dbReference type="NCBIfam" id="TIGR01143">
    <property type="entry name" value="murF"/>
    <property type="match status" value="1"/>
</dbReference>
<dbReference type="Gene3D" id="3.90.190.20">
    <property type="entry name" value="Mur ligase, C-terminal domain"/>
    <property type="match status" value="1"/>
</dbReference>
<evidence type="ECO:0000256" key="8">
    <source>
        <dbReference type="ARBA" id="ARBA00023306"/>
    </source>
</evidence>
<evidence type="ECO:0000259" key="14">
    <source>
        <dbReference type="Pfam" id="PF08245"/>
    </source>
</evidence>
<dbReference type="Gene3D" id="3.40.1190.10">
    <property type="entry name" value="Mur-like, catalytic domain"/>
    <property type="match status" value="1"/>
</dbReference>
<comment type="subcellular location">
    <subcellularLocation>
        <location evidence="10 11">Cytoplasm</location>
    </subcellularLocation>
</comment>
<evidence type="ECO:0000256" key="10">
    <source>
        <dbReference type="HAMAP-Rule" id="MF_02019"/>
    </source>
</evidence>
<dbReference type="EC" id="6.3.2.10" evidence="10 11"/>
<dbReference type="RefSeq" id="WP_013623877.1">
    <property type="nucleotide sequence ID" value="NC_015172.1"/>
</dbReference>
<reference evidence="15 16" key="1">
    <citation type="journal article" date="2011" name="Stand. Genomic Sci.">
        <title>Complete genome sequence of Syntrophobotulus glycolicus type strain (FlGlyR).</title>
        <authorList>
            <person name="Han C."/>
            <person name="Mwirichia R."/>
            <person name="Chertkov O."/>
            <person name="Held B."/>
            <person name="Lapidus A."/>
            <person name="Nolan M."/>
            <person name="Lucas S."/>
            <person name="Hammon N."/>
            <person name="Deshpande S."/>
            <person name="Cheng J.F."/>
            <person name="Tapia R."/>
            <person name="Goodwin L."/>
            <person name="Pitluck S."/>
            <person name="Huntemann M."/>
            <person name="Liolios K."/>
            <person name="Ivanova N."/>
            <person name="Pagani I."/>
            <person name="Mavromatis K."/>
            <person name="Ovchinikova G."/>
            <person name="Pati A."/>
            <person name="Chen A."/>
            <person name="Palaniappan K."/>
            <person name="Land M."/>
            <person name="Hauser L."/>
            <person name="Brambilla E.M."/>
            <person name="Rohde M."/>
            <person name="Spring S."/>
            <person name="Sikorski J."/>
            <person name="Goker M."/>
            <person name="Woyke T."/>
            <person name="Bristow J."/>
            <person name="Eisen J.A."/>
            <person name="Markowitz V."/>
            <person name="Hugenholtz P."/>
            <person name="Kyrpides N.C."/>
            <person name="Klenk H.P."/>
            <person name="Detter J.C."/>
        </authorList>
    </citation>
    <scope>NUCLEOTIDE SEQUENCE [LARGE SCALE GENOMIC DNA]</scope>
    <source>
        <strain evidence="16">DSM 8271 / FlGlyR</strain>
    </source>
</reference>
<comment type="catalytic activity">
    <reaction evidence="10 11">
        <text>D-alanyl-D-alanine + UDP-N-acetyl-alpha-D-muramoyl-L-alanyl-gamma-D-glutamyl-meso-2,6-diaminopimelate + ATP = UDP-N-acetyl-alpha-D-muramoyl-L-alanyl-gamma-D-glutamyl-meso-2,6-diaminopimeloyl-D-alanyl-D-alanine + ADP + phosphate + H(+)</text>
        <dbReference type="Rhea" id="RHEA:28374"/>
        <dbReference type="ChEBI" id="CHEBI:15378"/>
        <dbReference type="ChEBI" id="CHEBI:30616"/>
        <dbReference type="ChEBI" id="CHEBI:43474"/>
        <dbReference type="ChEBI" id="CHEBI:57822"/>
        <dbReference type="ChEBI" id="CHEBI:61386"/>
        <dbReference type="ChEBI" id="CHEBI:83905"/>
        <dbReference type="ChEBI" id="CHEBI:456216"/>
        <dbReference type="EC" id="6.3.2.10"/>
    </reaction>
</comment>
<gene>
    <name evidence="10" type="primary">murF</name>
    <name evidence="15" type="ordered locus">Sgly_0644</name>
</gene>
<keyword evidence="1 10" id="KW-0963">Cytoplasm</keyword>
<dbReference type="InterPro" id="IPR035911">
    <property type="entry name" value="MurE/MurF_N"/>
</dbReference>
<evidence type="ECO:0000256" key="4">
    <source>
        <dbReference type="ARBA" id="ARBA00022741"/>
    </source>
</evidence>
<dbReference type="GO" id="GO:0047480">
    <property type="term" value="F:UDP-N-acetylmuramoyl-tripeptide-D-alanyl-D-alanine ligase activity"/>
    <property type="evidence" value="ECO:0007669"/>
    <property type="project" value="UniProtKB-UniRule"/>
</dbReference>
<dbReference type="GO" id="GO:0008766">
    <property type="term" value="F:UDP-N-acetylmuramoylalanyl-D-glutamyl-2,6-diaminopimelate-D-alanyl-D-alanine ligase activity"/>
    <property type="evidence" value="ECO:0007669"/>
    <property type="project" value="RHEA"/>
</dbReference>
<evidence type="ECO:0000256" key="9">
    <source>
        <dbReference type="ARBA" id="ARBA00023316"/>
    </source>
</evidence>
<dbReference type="SUPFAM" id="SSF63418">
    <property type="entry name" value="MurE/MurF N-terminal domain"/>
    <property type="match status" value="1"/>
</dbReference>
<keyword evidence="5 10" id="KW-0067">ATP-binding</keyword>
<dbReference type="HAMAP" id="MF_02019">
    <property type="entry name" value="MurF"/>
    <property type="match status" value="1"/>
</dbReference>
<organism evidence="15 16">
    <name type="scientific">Syntrophobotulus glycolicus (strain DSM 8271 / FlGlyR)</name>
    <dbReference type="NCBI Taxonomy" id="645991"/>
    <lineage>
        <taxon>Bacteria</taxon>
        <taxon>Bacillati</taxon>
        <taxon>Bacillota</taxon>
        <taxon>Clostridia</taxon>
        <taxon>Eubacteriales</taxon>
        <taxon>Desulfitobacteriaceae</taxon>
        <taxon>Syntrophobotulus</taxon>
    </lineage>
</organism>
<dbReference type="SUPFAM" id="SSF53623">
    <property type="entry name" value="MurD-like peptide ligases, catalytic domain"/>
    <property type="match status" value="1"/>
</dbReference>
<evidence type="ECO:0000256" key="7">
    <source>
        <dbReference type="ARBA" id="ARBA00022984"/>
    </source>
</evidence>
<feature type="domain" description="Mur ligase central" evidence="14">
    <location>
        <begin position="113"/>
        <end position="302"/>
    </location>
</feature>
<keyword evidence="3 10" id="KW-0132">Cell division</keyword>
<dbReference type="Proteomes" id="UP000007488">
    <property type="component" value="Chromosome"/>
</dbReference>
<dbReference type="STRING" id="645991.Sgly_0644"/>
<dbReference type="GO" id="GO:0008360">
    <property type="term" value="P:regulation of cell shape"/>
    <property type="evidence" value="ECO:0007669"/>
    <property type="project" value="UniProtKB-KW"/>
</dbReference>
<dbReference type="eggNOG" id="COG0770">
    <property type="taxonomic scope" value="Bacteria"/>
</dbReference>
<dbReference type="Gene3D" id="3.40.1390.10">
    <property type="entry name" value="MurE/MurF, N-terminal domain"/>
    <property type="match status" value="1"/>
</dbReference>
<feature type="domain" description="Mur ligase N-terminal catalytic" evidence="12">
    <location>
        <begin position="23"/>
        <end position="100"/>
    </location>
</feature>
<comment type="function">
    <text evidence="10 11">Involved in cell wall formation. Catalyzes the final step in the synthesis of UDP-N-acetylmuramoyl-pentapeptide, the precursor of murein.</text>
</comment>
<evidence type="ECO:0000259" key="13">
    <source>
        <dbReference type="Pfam" id="PF02875"/>
    </source>
</evidence>
<keyword evidence="7 10" id="KW-0573">Peptidoglycan synthesis</keyword>
<evidence type="ECO:0000256" key="1">
    <source>
        <dbReference type="ARBA" id="ARBA00022490"/>
    </source>
</evidence>
<dbReference type="AlphaFoldDB" id="F0SZZ5"/>
<dbReference type="GO" id="GO:0005737">
    <property type="term" value="C:cytoplasm"/>
    <property type="evidence" value="ECO:0007669"/>
    <property type="project" value="UniProtKB-SubCell"/>
</dbReference>
<dbReference type="SUPFAM" id="SSF53244">
    <property type="entry name" value="MurD-like peptide ligases, peptide-binding domain"/>
    <property type="match status" value="1"/>
</dbReference>
<dbReference type="Pfam" id="PF08245">
    <property type="entry name" value="Mur_ligase_M"/>
    <property type="match status" value="1"/>
</dbReference>
<evidence type="ECO:0000313" key="15">
    <source>
        <dbReference type="EMBL" id="ADY55006.1"/>
    </source>
</evidence>
<keyword evidence="8 10" id="KW-0131">Cell cycle</keyword>
<evidence type="ECO:0000259" key="12">
    <source>
        <dbReference type="Pfam" id="PF01225"/>
    </source>
</evidence>
<feature type="binding site" evidence="10">
    <location>
        <begin position="115"/>
        <end position="121"/>
    </location>
    <ligand>
        <name>ATP</name>
        <dbReference type="ChEBI" id="CHEBI:30616"/>
    </ligand>
</feature>
<name>F0SZZ5_SYNGF</name>
<dbReference type="GO" id="GO:0009252">
    <property type="term" value="P:peptidoglycan biosynthetic process"/>
    <property type="evidence" value="ECO:0007669"/>
    <property type="project" value="UniProtKB-UniRule"/>
</dbReference>
<evidence type="ECO:0000256" key="6">
    <source>
        <dbReference type="ARBA" id="ARBA00022960"/>
    </source>
</evidence>
<dbReference type="InterPro" id="IPR005863">
    <property type="entry name" value="UDP-N-AcMur_synth"/>
</dbReference>
<dbReference type="InterPro" id="IPR004101">
    <property type="entry name" value="Mur_ligase_C"/>
</dbReference>
<proteinExistence type="inferred from homology"/>